<feature type="region of interest" description="Disordered" evidence="5">
    <location>
        <begin position="1"/>
        <end position="53"/>
    </location>
</feature>
<dbReference type="FunCoup" id="A0A1Z5TJY6">
    <property type="interactions" value="2583"/>
</dbReference>
<dbReference type="Gene3D" id="2.30.110.10">
    <property type="entry name" value="Electron Transport, Fmn-binding Protein, Chain A"/>
    <property type="match status" value="1"/>
</dbReference>
<keyword evidence="2" id="KW-0677">Repeat</keyword>
<dbReference type="InterPro" id="IPR002015">
    <property type="entry name" value="Proteasome/cyclosome_rpt"/>
</dbReference>
<reference evidence="9 10" key="1">
    <citation type="submission" date="2017-01" db="EMBL/GenBank/DDBJ databases">
        <title>The recent genome duplication of the halophilic yeast Hortaea werneckii: insights from long-read sequencing.</title>
        <authorList>
            <person name="Sinha S."/>
            <person name="Flibotte S."/>
            <person name="Neira M."/>
            <person name="Lenassi M."/>
            <person name="Gostincar C."/>
            <person name="Stajich J.E."/>
            <person name="Nislow C.E."/>
        </authorList>
    </citation>
    <scope>NUCLEOTIDE SEQUENCE [LARGE SCALE GENOMIC DNA]</scope>
    <source>
        <strain evidence="9 10">EXF-2000</strain>
    </source>
</reference>
<evidence type="ECO:0000256" key="1">
    <source>
        <dbReference type="ARBA" id="ARBA00005460"/>
    </source>
</evidence>
<dbReference type="Pfam" id="PF18051">
    <property type="entry name" value="RPN1_C"/>
    <property type="match status" value="1"/>
</dbReference>
<protein>
    <submittedName>
        <fullName evidence="9">26S proteasome regulatory subunit rpn-1</fullName>
    </submittedName>
</protein>
<evidence type="ECO:0000256" key="5">
    <source>
        <dbReference type="SAM" id="MobiDB-lite"/>
    </source>
</evidence>
<dbReference type="AlphaFoldDB" id="A0A1Z5TJY6"/>
<proteinExistence type="inferred from homology"/>
<dbReference type="PANTHER" id="PTHR10943:SF1">
    <property type="entry name" value="26S PROTEASOME NON-ATPASE REGULATORY SUBUNIT 2"/>
    <property type="match status" value="1"/>
</dbReference>
<feature type="compositionally biased region" description="Basic and acidic residues" evidence="5">
    <location>
        <begin position="1"/>
        <end position="20"/>
    </location>
</feature>
<dbReference type="PANTHER" id="PTHR10943">
    <property type="entry name" value="26S PROTEASOME NON-ATPASE REGULATORY SUBUNIT"/>
    <property type="match status" value="1"/>
</dbReference>
<dbReference type="EMBL" id="MUNK01000032">
    <property type="protein sequence ID" value="OTA36344.1"/>
    <property type="molecule type" value="Genomic_DNA"/>
</dbReference>
<dbReference type="InterPro" id="IPR016024">
    <property type="entry name" value="ARM-type_fold"/>
</dbReference>
<dbReference type="InParanoid" id="A0A1Z5TJY6"/>
<dbReference type="Pfam" id="PF17781">
    <property type="entry name" value="RPN1_RPN2_N"/>
    <property type="match status" value="1"/>
</dbReference>
<feature type="region of interest" description="Disordered" evidence="5">
    <location>
        <begin position="979"/>
        <end position="998"/>
    </location>
</feature>
<sequence>MANDEPKAQDKGKGKAEEKQVNGASKDGQKDGKKKEGELEINPEEELSEEDQKLKEELDMLVERLTENDKSLYKPALEAIKTNIKTSTSSMTAVPKPLKFLRPHYEKLCETYEKWPDSEEKRSLADTLSVLGMTYSDDEDRRDTLKYRLLAPSEGIGSWGHEYMRHLALEIGSEYQHRLDEEQDTEDLAQLTRTLVPFYLAHNAEADAVDILSELEMIDEIKEYLDENTYSRVCLYMVSMVPLLTYPDNDRFVRTAHDIYVHYKQLTQAMSLAIKLNDMDLIKADFAATKDKALKRQLAFILGRQRICLDLEGEDAEDPELQDCINNTKLPEHFKSLAKELNILDPKVPEDIYKSHLESSRTAGMTNTDSARHNLASAFVNAFVNAGFGEDKLMLVEGGVKQSWIWKVKEDGMISTAASAGMLMLWDVEMGLDKMDAYTYVPEDQIKAGAALGMGVMNSGVRLDSDPTMALLGDLEGKSVAHKMASIMGLGLAYAGSQKEDLLELLLPYVSDTSVDMQLSAMAALSLGLIFVGSAQSDVSEAIIQTFLDEDRTNQLKDKWTRFMTLGLALLFFGQQEEVDVVLETLKAIDHPMSKPASVLAEICAWTGTGAVLKLQQLLHICNEHIEEKEEKEGDDKKDEGEEKRDLSGDMLVQAYAVIGLSLVAMGEEVGQDMVLRQFGHLMHYGEANIRKAVPLAMGLISPSNPQMKVYDTLSRYSHDNDIDVAVNAIFAMGILGAGTNNARLAQLLRQLASYYHRDANALFMVRIAQGLLHMGKGTMSINPFHTDRSVMSRVGAAGLLTVAVSLIDNPKAFILGDHHYLLYFLVTAMHPRFLITLDEDLKPVQVNVRVGQAVDVVGQAGRPKTITGWQTQSTPVLLGYGERAELEDEEWICMANVMEGICILRKRNYESEMPTFTTDVRMNKPIEIFSSSSGHAKDESQAKGSGGGGPCEAVWWIKGDTMVQWRIKGEAFIVGEDIEGEGEQSKESSGVRTAKSEIGSRMRVVKEEGRDQWSWKRELVGHFGNISPGMRGSFKNPPPGQPVDQPYDTNLKTGEKVTTLDDPVSRSNFRVVVIKPEEVESTDLSDPVKARRQRYTYDKSTGKWSHVETWP</sequence>
<dbReference type="InterPro" id="IPR012349">
    <property type="entry name" value="Split_barrel_FMN-bd"/>
</dbReference>
<evidence type="ECO:0000256" key="2">
    <source>
        <dbReference type="ARBA" id="ARBA00022737"/>
    </source>
</evidence>
<dbReference type="STRING" id="1157616.A0A1Z5TJY6"/>
<dbReference type="Gene3D" id="1.25.10.10">
    <property type="entry name" value="Leucine-rich Repeat Variant"/>
    <property type="match status" value="1"/>
</dbReference>
<dbReference type="SUPFAM" id="SSF50475">
    <property type="entry name" value="FMN-binding split barrel"/>
    <property type="match status" value="1"/>
</dbReference>
<dbReference type="GO" id="GO:0043161">
    <property type="term" value="P:proteasome-mediated ubiquitin-dependent protein catabolic process"/>
    <property type="evidence" value="ECO:0007669"/>
    <property type="project" value="TreeGrafter"/>
</dbReference>
<feature type="compositionally biased region" description="Acidic residues" evidence="5">
    <location>
        <begin position="39"/>
        <end position="49"/>
    </location>
</feature>
<feature type="domain" description="RPN1 N-terminal" evidence="7">
    <location>
        <begin position="58"/>
        <end position="358"/>
    </location>
</feature>
<feature type="region of interest" description="Disordered" evidence="5">
    <location>
        <begin position="1078"/>
        <end position="1112"/>
    </location>
</feature>
<dbReference type="FunFam" id="1.25.10.10:FF:000026">
    <property type="entry name" value="26S proteasome non-ATPase regulatory subunit 2"/>
    <property type="match status" value="1"/>
</dbReference>
<evidence type="ECO:0000313" key="10">
    <source>
        <dbReference type="Proteomes" id="UP000194280"/>
    </source>
</evidence>
<keyword evidence="3 9" id="KW-0647">Proteasome</keyword>
<dbReference type="GO" id="GO:0034515">
    <property type="term" value="C:proteasome storage granule"/>
    <property type="evidence" value="ECO:0007669"/>
    <property type="project" value="TreeGrafter"/>
</dbReference>
<keyword evidence="10" id="KW-1185">Reference proteome</keyword>
<comment type="function">
    <text evidence="4">Acts as a regulatory subunit of the 26 proteasome which is involved in the ATP-dependent degradation of ubiquitinated proteins.</text>
</comment>
<dbReference type="SUPFAM" id="SSF48371">
    <property type="entry name" value="ARM repeat"/>
    <property type="match status" value="1"/>
</dbReference>
<dbReference type="Proteomes" id="UP000194280">
    <property type="component" value="Unassembled WGS sequence"/>
</dbReference>
<comment type="caution">
    <text evidence="9">The sequence shown here is derived from an EMBL/GenBank/DDBJ whole genome shotgun (WGS) entry which is preliminary data.</text>
</comment>
<dbReference type="VEuPathDB" id="FungiDB:BTJ68_03480"/>
<dbReference type="GO" id="GO:0008540">
    <property type="term" value="C:proteasome regulatory particle, base subcomplex"/>
    <property type="evidence" value="ECO:0007669"/>
    <property type="project" value="TreeGrafter"/>
</dbReference>
<name>A0A1Z5TJY6_HORWE</name>
<dbReference type="Pfam" id="PF01851">
    <property type="entry name" value="PC_rep"/>
    <property type="match status" value="2"/>
</dbReference>
<dbReference type="InterPro" id="IPR041433">
    <property type="entry name" value="RPN1_C"/>
</dbReference>
<dbReference type="InterPro" id="IPR024624">
    <property type="entry name" value="Pyridox_Oxase_Alr4036_FMN-bd"/>
</dbReference>
<dbReference type="InterPro" id="IPR040892">
    <property type="entry name" value="RPN1_N"/>
</dbReference>
<dbReference type="GO" id="GO:0010181">
    <property type="term" value="F:FMN binding"/>
    <property type="evidence" value="ECO:0007669"/>
    <property type="project" value="InterPro"/>
</dbReference>
<comment type="similarity">
    <text evidence="1">Belongs to the proteasome subunit S2 family.</text>
</comment>
<dbReference type="Pfam" id="PF12766">
    <property type="entry name" value="Pyridox_oxase_2"/>
    <property type="match status" value="1"/>
</dbReference>
<organism evidence="9 10">
    <name type="scientific">Hortaea werneckii EXF-2000</name>
    <dbReference type="NCBI Taxonomy" id="1157616"/>
    <lineage>
        <taxon>Eukaryota</taxon>
        <taxon>Fungi</taxon>
        <taxon>Dikarya</taxon>
        <taxon>Ascomycota</taxon>
        <taxon>Pezizomycotina</taxon>
        <taxon>Dothideomycetes</taxon>
        <taxon>Dothideomycetidae</taxon>
        <taxon>Mycosphaerellales</taxon>
        <taxon>Teratosphaeriaceae</taxon>
        <taxon>Hortaea</taxon>
    </lineage>
</organism>
<dbReference type="InterPro" id="IPR011989">
    <property type="entry name" value="ARM-like"/>
</dbReference>
<dbReference type="OrthoDB" id="10252509at2759"/>
<evidence type="ECO:0000313" key="9">
    <source>
        <dbReference type="EMBL" id="OTA36344.1"/>
    </source>
</evidence>
<evidence type="ECO:0000259" key="6">
    <source>
        <dbReference type="Pfam" id="PF12766"/>
    </source>
</evidence>
<accession>A0A1Z5TJY6</accession>
<evidence type="ECO:0000256" key="4">
    <source>
        <dbReference type="ARBA" id="ARBA00057191"/>
    </source>
</evidence>
<feature type="domain" description="Pyridoxamine 5'-phosphate oxidase Alr4036 family FMN-binding" evidence="6">
    <location>
        <begin position="910"/>
        <end position="975"/>
    </location>
</feature>
<evidence type="ECO:0000256" key="3">
    <source>
        <dbReference type="ARBA" id="ARBA00022942"/>
    </source>
</evidence>
<evidence type="ECO:0000259" key="7">
    <source>
        <dbReference type="Pfam" id="PF17781"/>
    </source>
</evidence>
<dbReference type="GO" id="GO:0005634">
    <property type="term" value="C:nucleus"/>
    <property type="evidence" value="ECO:0007669"/>
    <property type="project" value="TreeGrafter"/>
</dbReference>
<feature type="domain" description="26S proteasome non-ATPase regulatory subunit RPN1 C-terminal" evidence="8">
    <location>
        <begin position="858"/>
        <end position="908"/>
    </location>
</feature>
<feature type="compositionally biased region" description="Basic and acidic residues" evidence="5">
    <location>
        <begin position="27"/>
        <end position="38"/>
    </location>
</feature>
<gene>
    <name evidence="9" type="ORF">BTJ68_03480</name>
</gene>
<evidence type="ECO:0000259" key="8">
    <source>
        <dbReference type="Pfam" id="PF18051"/>
    </source>
</evidence>